<reference evidence="2" key="1">
    <citation type="submission" date="2022-11" db="UniProtKB">
        <authorList>
            <consortium name="WormBaseParasite"/>
        </authorList>
    </citation>
    <scope>IDENTIFICATION</scope>
</reference>
<accession>A0AC35G5N6</accession>
<dbReference type="WBParaSite" id="PS1159_v2.g23817.t1">
    <property type="protein sequence ID" value="PS1159_v2.g23817.t1"/>
    <property type="gene ID" value="PS1159_v2.g23817"/>
</dbReference>
<dbReference type="Proteomes" id="UP000887580">
    <property type="component" value="Unplaced"/>
</dbReference>
<proteinExistence type="predicted"/>
<name>A0AC35G5N6_9BILA</name>
<evidence type="ECO:0000313" key="2">
    <source>
        <dbReference type="WBParaSite" id="PS1159_v2.g23817.t1"/>
    </source>
</evidence>
<evidence type="ECO:0000313" key="1">
    <source>
        <dbReference type="Proteomes" id="UP000887580"/>
    </source>
</evidence>
<sequence length="140" mass="16045">MVFLSLNVCNPTSKSAHGQNQNLRKPRLFKTLIQNCSCLDALIKSLTTMLSKMSQKTLLHLCFTNQPSKMDSNIPLFKMIVYGISVFYVCNPMFQNAKMFLNFFVMAQILNLNKNRLFKTFNQNCSCLDVPIKTFTNNSL</sequence>
<organism evidence="1 2">
    <name type="scientific">Panagrolaimus sp. PS1159</name>
    <dbReference type="NCBI Taxonomy" id="55785"/>
    <lineage>
        <taxon>Eukaryota</taxon>
        <taxon>Metazoa</taxon>
        <taxon>Ecdysozoa</taxon>
        <taxon>Nematoda</taxon>
        <taxon>Chromadorea</taxon>
        <taxon>Rhabditida</taxon>
        <taxon>Tylenchina</taxon>
        <taxon>Panagrolaimomorpha</taxon>
        <taxon>Panagrolaimoidea</taxon>
        <taxon>Panagrolaimidae</taxon>
        <taxon>Panagrolaimus</taxon>
    </lineage>
</organism>
<protein>
    <submittedName>
        <fullName evidence="2">Uncharacterized protein</fullName>
    </submittedName>
</protein>